<gene>
    <name evidence="3" type="ORF">SAMN05660359_01144</name>
</gene>
<keyword evidence="4" id="KW-1185">Reference proteome</keyword>
<reference evidence="4" key="1">
    <citation type="submission" date="2016-10" db="EMBL/GenBank/DDBJ databases">
        <authorList>
            <person name="Varghese N."/>
            <person name="Submissions S."/>
        </authorList>
    </citation>
    <scope>NUCLEOTIDE SEQUENCE [LARGE SCALE GENOMIC DNA]</scope>
    <source>
        <strain evidence="4">DSM 43161</strain>
    </source>
</reference>
<dbReference type="AlphaFoldDB" id="A0A1I5DXW4"/>
<keyword evidence="2" id="KW-0812">Transmembrane</keyword>
<feature type="transmembrane region" description="Helical" evidence="2">
    <location>
        <begin position="40"/>
        <end position="62"/>
    </location>
</feature>
<feature type="region of interest" description="Disordered" evidence="1">
    <location>
        <begin position="73"/>
        <end position="92"/>
    </location>
</feature>
<dbReference type="EMBL" id="FOWE01000002">
    <property type="protein sequence ID" value="SFO04082.1"/>
    <property type="molecule type" value="Genomic_DNA"/>
</dbReference>
<organism evidence="3 4">
    <name type="scientific">Geodermatophilus obscurus</name>
    <dbReference type="NCBI Taxonomy" id="1861"/>
    <lineage>
        <taxon>Bacteria</taxon>
        <taxon>Bacillati</taxon>
        <taxon>Actinomycetota</taxon>
        <taxon>Actinomycetes</taxon>
        <taxon>Geodermatophilales</taxon>
        <taxon>Geodermatophilaceae</taxon>
        <taxon>Geodermatophilus</taxon>
    </lineage>
</organism>
<protein>
    <submittedName>
        <fullName evidence="3">Uncharacterized protein</fullName>
    </submittedName>
</protein>
<dbReference type="RefSeq" id="WP_075012497.1">
    <property type="nucleotide sequence ID" value="NZ_FOWE01000002.1"/>
</dbReference>
<proteinExistence type="predicted"/>
<keyword evidence="2" id="KW-0472">Membrane</keyword>
<name>A0A1I5DXW4_9ACTN</name>
<accession>A0A1I5DXW4</accession>
<dbReference type="Proteomes" id="UP000183642">
    <property type="component" value="Unassembled WGS sequence"/>
</dbReference>
<evidence type="ECO:0000313" key="3">
    <source>
        <dbReference type="EMBL" id="SFO04082.1"/>
    </source>
</evidence>
<evidence type="ECO:0000256" key="2">
    <source>
        <dbReference type="SAM" id="Phobius"/>
    </source>
</evidence>
<dbReference type="OrthoDB" id="5194164at2"/>
<keyword evidence="2" id="KW-1133">Transmembrane helix</keyword>
<evidence type="ECO:0000256" key="1">
    <source>
        <dbReference type="SAM" id="MobiDB-lite"/>
    </source>
</evidence>
<evidence type="ECO:0000313" key="4">
    <source>
        <dbReference type="Proteomes" id="UP000183642"/>
    </source>
</evidence>
<sequence length="92" mass="9740">MTLPDRVQGVRQPTIEYGAPAPVQVTVAPRRRPRRRYRTWPWIAAVVVALVLLGAVLLVMLLRGATIDGDVDLVGRGGPGGSGADTVTGQSP</sequence>